<evidence type="ECO:0008006" key="3">
    <source>
        <dbReference type="Google" id="ProtNLM"/>
    </source>
</evidence>
<accession>A0A8J2JGK1</accession>
<dbReference type="OrthoDB" id="1103324at2759"/>
<proteinExistence type="predicted"/>
<reference evidence="1" key="1">
    <citation type="submission" date="2021-06" db="EMBL/GenBank/DDBJ databases">
        <authorList>
            <person name="Hodson N. C."/>
            <person name="Mongue J. A."/>
            <person name="Jaron S. K."/>
        </authorList>
    </citation>
    <scope>NUCLEOTIDE SEQUENCE</scope>
</reference>
<dbReference type="Proteomes" id="UP000708208">
    <property type="component" value="Unassembled WGS sequence"/>
</dbReference>
<evidence type="ECO:0000313" key="1">
    <source>
        <dbReference type="EMBL" id="CAG7716435.1"/>
    </source>
</evidence>
<organism evidence="1 2">
    <name type="scientific">Allacma fusca</name>
    <dbReference type="NCBI Taxonomy" id="39272"/>
    <lineage>
        <taxon>Eukaryota</taxon>
        <taxon>Metazoa</taxon>
        <taxon>Ecdysozoa</taxon>
        <taxon>Arthropoda</taxon>
        <taxon>Hexapoda</taxon>
        <taxon>Collembola</taxon>
        <taxon>Symphypleona</taxon>
        <taxon>Sminthuridae</taxon>
        <taxon>Allacma</taxon>
    </lineage>
</organism>
<comment type="caution">
    <text evidence="1">The sequence shown here is derived from an EMBL/GenBank/DDBJ whole genome shotgun (WGS) entry which is preliminary data.</text>
</comment>
<sequence length="67" mass="7760">DSSFDSAYVISDVKILREVLNDAKLNARHPNEALELPRSGPHGIIWSTGQEWLEQRRFTLRHLRDFG</sequence>
<feature type="non-terminal residue" evidence="1">
    <location>
        <position position="67"/>
    </location>
</feature>
<keyword evidence="2" id="KW-1185">Reference proteome</keyword>
<dbReference type="EMBL" id="CAJVCH010038517">
    <property type="protein sequence ID" value="CAG7716435.1"/>
    <property type="molecule type" value="Genomic_DNA"/>
</dbReference>
<dbReference type="AlphaFoldDB" id="A0A8J2JGK1"/>
<evidence type="ECO:0000313" key="2">
    <source>
        <dbReference type="Proteomes" id="UP000708208"/>
    </source>
</evidence>
<feature type="non-terminal residue" evidence="1">
    <location>
        <position position="1"/>
    </location>
</feature>
<gene>
    <name evidence="1" type="ORF">AFUS01_LOCUS5946</name>
</gene>
<name>A0A8J2JGK1_9HEXA</name>
<protein>
    <recommendedName>
        <fullName evidence="3">Cytochrome P450</fullName>
    </recommendedName>
</protein>